<dbReference type="Gene3D" id="3.90.1720.10">
    <property type="entry name" value="endopeptidase domain like (from Nostoc punctiforme)"/>
    <property type="match status" value="1"/>
</dbReference>
<proteinExistence type="predicted"/>
<keyword evidence="4" id="KW-1185">Reference proteome</keyword>
<name>A0A845QQ64_9FIRM</name>
<dbReference type="InterPro" id="IPR038765">
    <property type="entry name" value="Papain-like_cys_pep_sf"/>
</dbReference>
<dbReference type="RefSeq" id="WP_160202462.1">
    <property type="nucleotide sequence ID" value="NZ_QXWK01000020.1"/>
</dbReference>
<dbReference type="Pfam" id="PF05257">
    <property type="entry name" value="CHAP"/>
    <property type="match status" value="1"/>
</dbReference>
<evidence type="ECO:0000259" key="2">
    <source>
        <dbReference type="Pfam" id="PF24032"/>
    </source>
</evidence>
<gene>
    <name evidence="3" type="ORF">D0435_10990</name>
</gene>
<evidence type="ECO:0000313" key="3">
    <source>
        <dbReference type="EMBL" id="NBH62178.1"/>
    </source>
</evidence>
<dbReference type="InterPro" id="IPR007921">
    <property type="entry name" value="CHAP_dom"/>
</dbReference>
<accession>A0A845QQ64</accession>
<feature type="domain" description="YqbQ/XkdQ" evidence="2">
    <location>
        <begin position="211"/>
        <end position="498"/>
    </location>
</feature>
<dbReference type="Proteomes" id="UP000446866">
    <property type="component" value="Unassembled WGS sequence"/>
</dbReference>
<dbReference type="AlphaFoldDB" id="A0A845QQ64"/>
<reference evidence="3 4" key="1">
    <citation type="submission" date="2018-08" db="EMBL/GenBank/DDBJ databases">
        <title>Murine metabolic-syndrome-specific gut microbial biobank.</title>
        <authorList>
            <person name="Liu C."/>
        </authorList>
    </citation>
    <scope>NUCLEOTIDE SEQUENCE [LARGE SCALE GENOMIC DNA]</scope>
    <source>
        <strain evidence="3 4">28</strain>
    </source>
</reference>
<dbReference type="Pfam" id="PF24032">
    <property type="entry name" value="YQBQ"/>
    <property type="match status" value="1"/>
</dbReference>
<organism evidence="3 4">
    <name type="scientific">Anaerotruncus colihominis</name>
    <dbReference type="NCBI Taxonomy" id="169435"/>
    <lineage>
        <taxon>Bacteria</taxon>
        <taxon>Bacillati</taxon>
        <taxon>Bacillota</taxon>
        <taxon>Clostridia</taxon>
        <taxon>Eubacteriales</taxon>
        <taxon>Oscillospiraceae</taxon>
        <taxon>Anaerotruncus</taxon>
    </lineage>
</organism>
<comment type="caution">
    <text evidence="3">The sequence shown here is derived from an EMBL/GenBank/DDBJ whole genome shotgun (WGS) entry which is preliminary data.</text>
</comment>
<protein>
    <submittedName>
        <fullName evidence="3">CHAP domain-containing protein</fullName>
    </submittedName>
</protein>
<evidence type="ECO:0000259" key="1">
    <source>
        <dbReference type="Pfam" id="PF05257"/>
    </source>
</evidence>
<sequence length="506" mass="57202">MSDLIDVAKGELGYKASESNTKYGKWYGTQGPWCAMFVSWCANQAGVKTSVVPKFAYVPTGMTWFKNKGRYKGRGSYTPKRNDIVFFGGGNHVGIVEKVSGQTLHTIEGNTTNSVARRQYALSNSYVTGFGLVHEHITSSGTKKDGKKKDSAEELKYLKQVLAQQEKLDKKVSQEVKEYEISSVKVHTVKIQLIVKHNDKYYELPVKDGMKVTWERKNAPGKLTFTTIQDSKRKIYNGDSVTLKVGSTNFFFGFIFTLKPQKDGSLDVTVYDQLRYFKNKDTYMYKKKTTTQLIRMIAKDFGLQAGTLANTKMAFSRIDDNMTLFDIVGNSLDETLMSTGKIYTLYDEFGKLRLREPWKVNVLIDSETGQDYNYSRSIDDGVYNQIKLAYENEETGSLDLYVSKSSKSINKWGLLQYFEKIDDPKVAKLKGKVLLKMYNKVARTLKISGAFGSTRVRAGCLLPVLMTIYDVKVSNYLLVDKVTHEFSAGQHTMDLELSGGDFDSSY</sequence>
<evidence type="ECO:0000313" key="4">
    <source>
        <dbReference type="Proteomes" id="UP000446866"/>
    </source>
</evidence>
<dbReference type="SUPFAM" id="SSF54001">
    <property type="entry name" value="Cysteine proteinases"/>
    <property type="match status" value="1"/>
</dbReference>
<dbReference type="InterPro" id="IPR056937">
    <property type="entry name" value="YqbQ/XkdQ"/>
</dbReference>
<dbReference type="SUPFAM" id="SSF69279">
    <property type="entry name" value="Phage tail proteins"/>
    <property type="match status" value="1"/>
</dbReference>
<feature type="domain" description="Peptidase C51" evidence="1">
    <location>
        <begin position="26"/>
        <end position="110"/>
    </location>
</feature>
<dbReference type="EMBL" id="QXWK01000020">
    <property type="protein sequence ID" value="NBH62178.1"/>
    <property type="molecule type" value="Genomic_DNA"/>
</dbReference>